<name>A0A7X9YJI6_9ACTN</name>
<dbReference type="Proteomes" id="UP000546970">
    <property type="component" value="Unassembled WGS sequence"/>
</dbReference>
<comment type="caution">
    <text evidence="1">The sequence shown here is derived from an EMBL/GenBank/DDBJ whole genome shotgun (WGS) entry which is preliminary data.</text>
</comment>
<accession>A0A7X9YJI6</accession>
<dbReference type="AlphaFoldDB" id="A0A7X9YJI6"/>
<keyword evidence="2" id="KW-1185">Reference proteome</keyword>
<dbReference type="RefSeq" id="WP_040219519.1">
    <property type="nucleotide sequence ID" value="NZ_JABBCP010000006.1"/>
</dbReference>
<dbReference type="EMBL" id="JABBCP010000006">
    <property type="protein sequence ID" value="NMF56146.1"/>
    <property type="molecule type" value="Genomic_DNA"/>
</dbReference>
<gene>
    <name evidence="1" type="ORF">HF320_07370</name>
</gene>
<reference evidence="1 2" key="1">
    <citation type="submission" date="2020-04" db="EMBL/GenBank/DDBJ databases">
        <title>Collinsella sp. KGMB02528 nov., an anaerobic actinobacterium isolated from human feces.</title>
        <authorList>
            <person name="Han K.-I."/>
            <person name="Eom M.K."/>
            <person name="Kim J.-S."/>
            <person name="Lee K.C."/>
            <person name="Suh M.K."/>
            <person name="Park S.-H."/>
            <person name="Lee J.H."/>
            <person name="Kang S.W."/>
            <person name="Park J.-E."/>
            <person name="Oh B.S."/>
            <person name="Yu S.Y."/>
            <person name="Choi S.-H."/>
            <person name="Lee D.H."/>
            <person name="Yoon H."/>
            <person name="Kim B.-Y."/>
            <person name="Lee J.H."/>
            <person name="Lee J.-S."/>
        </authorList>
    </citation>
    <scope>NUCLEOTIDE SEQUENCE [LARGE SCALE GENOMIC DNA]</scope>
    <source>
        <strain evidence="1 2">KGMB02528</strain>
    </source>
</reference>
<protein>
    <submittedName>
        <fullName evidence="1">Uncharacterized protein</fullName>
    </submittedName>
</protein>
<proteinExistence type="predicted"/>
<evidence type="ECO:0000313" key="2">
    <source>
        <dbReference type="Proteomes" id="UP000546970"/>
    </source>
</evidence>
<organism evidence="1 2">
    <name type="scientific">Collinsella acetigenes</name>
    <dbReference type="NCBI Taxonomy" id="2713419"/>
    <lineage>
        <taxon>Bacteria</taxon>
        <taxon>Bacillati</taxon>
        <taxon>Actinomycetota</taxon>
        <taxon>Coriobacteriia</taxon>
        <taxon>Coriobacteriales</taxon>
        <taxon>Coriobacteriaceae</taxon>
        <taxon>Collinsella</taxon>
    </lineage>
</organism>
<evidence type="ECO:0000313" key="1">
    <source>
        <dbReference type="EMBL" id="NMF56146.1"/>
    </source>
</evidence>
<sequence length="105" mass="11247">MSRKVTLTVPVDIVVRDRDVHVLALVKKRSGASSHGVSASIRSFADELDVSLDTARRALASCEEAGYLTVRANRMENGGQLENTYCVTKSGDGVIEAARRAGLIS</sequence>